<dbReference type="SUPFAM" id="SSF46689">
    <property type="entry name" value="Homeodomain-like"/>
    <property type="match status" value="1"/>
</dbReference>
<dbReference type="EMBL" id="SHMB01000001">
    <property type="protein sequence ID" value="TAA32845.1"/>
    <property type="molecule type" value="Genomic_DNA"/>
</dbReference>
<keyword evidence="2" id="KW-0238">DNA-binding</keyword>
<dbReference type="GO" id="GO:0003700">
    <property type="term" value="F:DNA-binding transcription factor activity"/>
    <property type="evidence" value="ECO:0007669"/>
    <property type="project" value="InterPro"/>
</dbReference>
<dbReference type="Gene3D" id="1.10.10.60">
    <property type="entry name" value="Homeodomain-like"/>
    <property type="match status" value="1"/>
</dbReference>
<dbReference type="InterPro" id="IPR037923">
    <property type="entry name" value="HTH-like"/>
</dbReference>
<dbReference type="PANTHER" id="PTHR43280">
    <property type="entry name" value="ARAC-FAMILY TRANSCRIPTIONAL REGULATOR"/>
    <property type="match status" value="1"/>
</dbReference>
<dbReference type="GO" id="GO:0043565">
    <property type="term" value="F:sequence-specific DNA binding"/>
    <property type="evidence" value="ECO:0007669"/>
    <property type="project" value="InterPro"/>
</dbReference>
<keyword evidence="1" id="KW-0805">Transcription regulation</keyword>
<evidence type="ECO:0000256" key="2">
    <source>
        <dbReference type="ARBA" id="ARBA00023125"/>
    </source>
</evidence>
<dbReference type="Pfam" id="PF12833">
    <property type="entry name" value="HTH_18"/>
    <property type="match status" value="1"/>
</dbReference>
<dbReference type="InterPro" id="IPR047264">
    <property type="entry name" value="Cupin_HpaA-like_N"/>
</dbReference>
<dbReference type="Pfam" id="PF02311">
    <property type="entry name" value="AraC_binding"/>
    <property type="match status" value="1"/>
</dbReference>
<dbReference type="AlphaFoldDB" id="A0A4Q8LQC9"/>
<name>A0A4Q8LQC9_9GAMM</name>
<dbReference type="Proteomes" id="UP000291286">
    <property type="component" value="Unassembled WGS sequence"/>
</dbReference>
<dbReference type="RefSeq" id="WP_130514767.1">
    <property type="nucleotide sequence ID" value="NZ_SHMA01000001.1"/>
</dbReference>
<gene>
    <name evidence="5" type="ORF">EA661_00725</name>
</gene>
<dbReference type="SMART" id="SM00342">
    <property type="entry name" value="HTH_ARAC"/>
    <property type="match status" value="1"/>
</dbReference>
<evidence type="ECO:0000313" key="5">
    <source>
        <dbReference type="EMBL" id="TAA32845.1"/>
    </source>
</evidence>
<dbReference type="CDD" id="cd06999">
    <property type="entry name" value="cupin_HpaA-like_N"/>
    <property type="match status" value="1"/>
</dbReference>
<evidence type="ECO:0000313" key="6">
    <source>
        <dbReference type="Proteomes" id="UP000291286"/>
    </source>
</evidence>
<keyword evidence="3" id="KW-0804">Transcription</keyword>
<organism evidence="5 6">
    <name type="scientific">Pseudoxanthomonas winnipegensis</name>
    <dbReference type="NCBI Taxonomy" id="2480810"/>
    <lineage>
        <taxon>Bacteria</taxon>
        <taxon>Pseudomonadati</taxon>
        <taxon>Pseudomonadota</taxon>
        <taxon>Gammaproteobacteria</taxon>
        <taxon>Lysobacterales</taxon>
        <taxon>Lysobacteraceae</taxon>
        <taxon>Pseudoxanthomonas</taxon>
    </lineage>
</organism>
<accession>A0A4Q8LQC9</accession>
<dbReference type="InterPro" id="IPR014710">
    <property type="entry name" value="RmlC-like_jellyroll"/>
</dbReference>
<sequence>MHFSQMAEKTVRPAVVPAFGLYGERGGSAPTDALHWESIPARSRLHDWHIRPHRHHDLSQLLYVQRGPAGVQIDGEVRRIARATLVWMPPLHVHGFEFHARIRGHIVTLSPALLAHWTAQWPELAAALARPACLEVGHDRPQLDACFAAIAGEHAHGREGRGAMLHALAGQLLVWAARRCLHQRQALPDAEQARGAAHVRAFLGLLDQHYREHWPLQRYAEQLGLSAGHLGLLCRQFADATPLELVQRRVMLEARRSLVYTAMSVQQIAAWLGFADAAYFSRYFSRNAGCSPNAFRRARQGTGAAS</sequence>
<dbReference type="PANTHER" id="PTHR43280:SF32">
    <property type="entry name" value="TRANSCRIPTIONAL REGULATORY PROTEIN"/>
    <property type="match status" value="1"/>
</dbReference>
<dbReference type="SUPFAM" id="SSF51215">
    <property type="entry name" value="Regulatory protein AraC"/>
    <property type="match status" value="1"/>
</dbReference>
<comment type="caution">
    <text evidence="5">The sequence shown here is derived from an EMBL/GenBank/DDBJ whole genome shotgun (WGS) entry which is preliminary data.</text>
</comment>
<dbReference type="PROSITE" id="PS01124">
    <property type="entry name" value="HTH_ARAC_FAMILY_2"/>
    <property type="match status" value="1"/>
</dbReference>
<evidence type="ECO:0000256" key="3">
    <source>
        <dbReference type="ARBA" id="ARBA00023163"/>
    </source>
</evidence>
<protein>
    <submittedName>
        <fullName evidence="5">Helix-turn-helix domain-containing protein</fullName>
    </submittedName>
</protein>
<feature type="domain" description="HTH araC/xylS-type" evidence="4">
    <location>
        <begin position="200"/>
        <end position="298"/>
    </location>
</feature>
<dbReference type="InterPro" id="IPR003313">
    <property type="entry name" value="AraC-bd"/>
</dbReference>
<dbReference type="InterPro" id="IPR009057">
    <property type="entry name" value="Homeodomain-like_sf"/>
</dbReference>
<dbReference type="InterPro" id="IPR018060">
    <property type="entry name" value="HTH_AraC"/>
</dbReference>
<proteinExistence type="predicted"/>
<dbReference type="Gene3D" id="2.60.120.10">
    <property type="entry name" value="Jelly Rolls"/>
    <property type="match status" value="1"/>
</dbReference>
<reference evidence="5 6" key="1">
    <citation type="submission" date="2019-02" db="EMBL/GenBank/DDBJ databases">
        <title>WGS of Pseudoxanthomonas species novum from clinical isolates.</title>
        <authorList>
            <person name="Bernier A.-M."/>
            <person name="Bernard K."/>
            <person name="Vachon A."/>
        </authorList>
    </citation>
    <scope>NUCLEOTIDE SEQUENCE [LARGE SCALE GENOMIC DNA]</scope>
    <source>
        <strain evidence="5 6">NML171202</strain>
    </source>
</reference>
<evidence type="ECO:0000259" key="4">
    <source>
        <dbReference type="PROSITE" id="PS01124"/>
    </source>
</evidence>
<evidence type="ECO:0000256" key="1">
    <source>
        <dbReference type="ARBA" id="ARBA00023015"/>
    </source>
</evidence>